<accession>A0ACB6RWU4</accession>
<keyword evidence="2" id="KW-1185">Reference proteome</keyword>
<name>A0ACB6RWU4_9PLEO</name>
<sequence>MKTISRTNSLHVRGPIMKLLLGFVLAVLRLGVSRWGHFTVASAQNIVVKRDGT</sequence>
<evidence type="ECO:0000313" key="1">
    <source>
        <dbReference type="EMBL" id="KAF2626371.1"/>
    </source>
</evidence>
<protein>
    <submittedName>
        <fullName evidence="1">Uncharacterized protein</fullName>
    </submittedName>
</protein>
<dbReference type="Proteomes" id="UP000799754">
    <property type="component" value="Unassembled WGS sequence"/>
</dbReference>
<gene>
    <name evidence="1" type="ORF">BU25DRAFT_96566</name>
</gene>
<comment type="caution">
    <text evidence="1">The sequence shown here is derived from an EMBL/GenBank/DDBJ whole genome shotgun (WGS) entry which is preliminary data.</text>
</comment>
<organism evidence="1 2">
    <name type="scientific">Macroventuria anomochaeta</name>
    <dbReference type="NCBI Taxonomy" id="301207"/>
    <lineage>
        <taxon>Eukaryota</taxon>
        <taxon>Fungi</taxon>
        <taxon>Dikarya</taxon>
        <taxon>Ascomycota</taxon>
        <taxon>Pezizomycotina</taxon>
        <taxon>Dothideomycetes</taxon>
        <taxon>Pleosporomycetidae</taxon>
        <taxon>Pleosporales</taxon>
        <taxon>Pleosporineae</taxon>
        <taxon>Didymellaceae</taxon>
        <taxon>Macroventuria</taxon>
    </lineage>
</organism>
<evidence type="ECO:0000313" key="2">
    <source>
        <dbReference type="Proteomes" id="UP000799754"/>
    </source>
</evidence>
<dbReference type="EMBL" id="MU006721">
    <property type="protein sequence ID" value="KAF2626371.1"/>
    <property type="molecule type" value="Genomic_DNA"/>
</dbReference>
<reference evidence="1" key="1">
    <citation type="journal article" date="2020" name="Stud. Mycol.">
        <title>101 Dothideomycetes genomes: a test case for predicting lifestyles and emergence of pathogens.</title>
        <authorList>
            <person name="Haridas S."/>
            <person name="Albert R."/>
            <person name="Binder M."/>
            <person name="Bloem J."/>
            <person name="Labutti K."/>
            <person name="Salamov A."/>
            <person name="Andreopoulos B."/>
            <person name="Baker S."/>
            <person name="Barry K."/>
            <person name="Bills G."/>
            <person name="Bluhm B."/>
            <person name="Cannon C."/>
            <person name="Castanera R."/>
            <person name="Culley D."/>
            <person name="Daum C."/>
            <person name="Ezra D."/>
            <person name="Gonzalez J."/>
            <person name="Henrissat B."/>
            <person name="Kuo A."/>
            <person name="Liang C."/>
            <person name="Lipzen A."/>
            <person name="Lutzoni F."/>
            <person name="Magnuson J."/>
            <person name="Mondo S."/>
            <person name="Nolan M."/>
            <person name="Ohm R."/>
            <person name="Pangilinan J."/>
            <person name="Park H.-J."/>
            <person name="Ramirez L."/>
            <person name="Alfaro M."/>
            <person name="Sun H."/>
            <person name="Tritt A."/>
            <person name="Yoshinaga Y."/>
            <person name="Zwiers L.-H."/>
            <person name="Turgeon B."/>
            <person name="Goodwin S."/>
            <person name="Spatafora J."/>
            <person name="Crous P."/>
            <person name="Grigoriev I."/>
        </authorList>
    </citation>
    <scope>NUCLEOTIDE SEQUENCE</scope>
    <source>
        <strain evidence="1">CBS 525.71</strain>
    </source>
</reference>
<proteinExistence type="predicted"/>